<evidence type="ECO:0000313" key="3">
    <source>
        <dbReference type="Proteomes" id="UP000037939"/>
    </source>
</evidence>
<dbReference type="SUPFAM" id="SSF52317">
    <property type="entry name" value="Class I glutamine amidotransferase-like"/>
    <property type="match status" value="1"/>
</dbReference>
<dbReference type="InterPro" id="IPR029062">
    <property type="entry name" value="Class_I_gatase-like"/>
</dbReference>
<dbReference type="Proteomes" id="UP000037939">
    <property type="component" value="Unassembled WGS sequence"/>
</dbReference>
<accession>A0A0N0GL88</accession>
<dbReference type="OrthoDB" id="9813383at2"/>
<comment type="caution">
    <text evidence="2">The sequence shown here is derived from an EMBL/GenBank/DDBJ whole genome shotgun (WGS) entry which is preliminary data.</text>
</comment>
<feature type="domain" description="Glutamine amidotransferase" evidence="1">
    <location>
        <begin position="49"/>
        <end position="182"/>
    </location>
</feature>
<gene>
    <name evidence="2" type="primary">guaA_3</name>
    <name evidence="2" type="ORF">WG78_20325</name>
</gene>
<reference evidence="2 3" key="1">
    <citation type="submission" date="2015-07" db="EMBL/GenBank/DDBJ databases">
        <title>Draft genome sequence of the Amantichitinum ursilacus IGB-41, a new chitin-degrading bacterium.</title>
        <authorList>
            <person name="Kirstahler P."/>
            <person name="Guenther M."/>
            <person name="Grumaz C."/>
            <person name="Rupp S."/>
            <person name="Zibek S."/>
            <person name="Sohn K."/>
        </authorList>
    </citation>
    <scope>NUCLEOTIDE SEQUENCE [LARGE SCALE GENOMIC DNA]</scope>
    <source>
        <strain evidence="2 3">IGB-41</strain>
    </source>
</reference>
<protein>
    <submittedName>
        <fullName evidence="2">GMP synthase [glutamine-hydrolyzing]</fullName>
        <ecNumber evidence="2">6.3.5.2</ecNumber>
    </submittedName>
</protein>
<dbReference type="PATRIC" id="fig|857265.3.peg.4162"/>
<sequence length="254" mass="27608">MKPHPSPWPALVIQFSPDDGAAFLGQWLTQHGQPWQLIDTSRGDVIPALTGFGGVALLGGTMSAYDDFPARAPVEALIRAAVAQDVPVLGHCLGGQLLAQALGGTVARGPQPEIGWHPVDFNGHPLGHHWFGTPQHPTLMHWHYDALTPPPGSTLLARSSQCACQAFAMGNLHLGMQFHIEVDRAKVELWLIGCAAEVEAQQHIGSVQTLAEIRAHIERHLAASQALAAHIYTRWLHQFRRAHATWQQASTQHG</sequence>
<dbReference type="InterPro" id="IPR017926">
    <property type="entry name" value="GATASE"/>
</dbReference>
<dbReference type="CDD" id="cd01741">
    <property type="entry name" value="GATase1_1"/>
    <property type="match status" value="1"/>
</dbReference>
<dbReference type="PROSITE" id="PS51273">
    <property type="entry name" value="GATASE_TYPE_1"/>
    <property type="match status" value="1"/>
</dbReference>
<dbReference type="Gene3D" id="3.40.50.880">
    <property type="match status" value="1"/>
</dbReference>
<proteinExistence type="predicted"/>
<dbReference type="InterPro" id="IPR044992">
    <property type="entry name" value="ChyE-like"/>
</dbReference>
<evidence type="ECO:0000313" key="2">
    <source>
        <dbReference type="EMBL" id="KPC49706.1"/>
    </source>
</evidence>
<dbReference type="PANTHER" id="PTHR42695:SF5">
    <property type="entry name" value="GLUTAMINE AMIDOTRANSFERASE YLR126C-RELATED"/>
    <property type="match status" value="1"/>
</dbReference>
<evidence type="ECO:0000259" key="1">
    <source>
        <dbReference type="Pfam" id="PF00117"/>
    </source>
</evidence>
<dbReference type="GO" id="GO:0005829">
    <property type="term" value="C:cytosol"/>
    <property type="evidence" value="ECO:0007669"/>
    <property type="project" value="TreeGrafter"/>
</dbReference>
<dbReference type="EC" id="6.3.5.2" evidence="2"/>
<name>A0A0N0GL88_9NEIS</name>
<keyword evidence="2" id="KW-0436">Ligase</keyword>
<dbReference type="PANTHER" id="PTHR42695">
    <property type="entry name" value="GLUTAMINE AMIDOTRANSFERASE YLR126C-RELATED"/>
    <property type="match status" value="1"/>
</dbReference>
<dbReference type="EMBL" id="LAQT01000036">
    <property type="protein sequence ID" value="KPC49706.1"/>
    <property type="molecule type" value="Genomic_DNA"/>
</dbReference>
<dbReference type="STRING" id="857265.WG78_20325"/>
<dbReference type="GO" id="GO:0003922">
    <property type="term" value="F:GMP synthase (glutamine-hydrolyzing) activity"/>
    <property type="evidence" value="ECO:0007669"/>
    <property type="project" value="UniProtKB-EC"/>
</dbReference>
<dbReference type="Pfam" id="PF00117">
    <property type="entry name" value="GATase"/>
    <property type="match status" value="1"/>
</dbReference>
<organism evidence="2 3">
    <name type="scientific">Amantichitinum ursilacus</name>
    <dbReference type="NCBI Taxonomy" id="857265"/>
    <lineage>
        <taxon>Bacteria</taxon>
        <taxon>Pseudomonadati</taxon>
        <taxon>Pseudomonadota</taxon>
        <taxon>Betaproteobacteria</taxon>
        <taxon>Neisseriales</taxon>
        <taxon>Chitinibacteraceae</taxon>
        <taxon>Amantichitinum</taxon>
    </lineage>
</organism>
<keyword evidence="3" id="KW-1185">Reference proteome</keyword>
<dbReference type="AlphaFoldDB" id="A0A0N0GL88"/>
<dbReference type="RefSeq" id="WP_053939625.1">
    <property type="nucleotide sequence ID" value="NZ_LAQT01000036.1"/>
</dbReference>